<dbReference type="InterPro" id="IPR022642">
    <property type="entry name" value="CheR_C"/>
</dbReference>
<dbReference type="SMART" id="SM00138">
    <property type="entry name" value="MeTrc"/>
    <property type="match status" value="1"/>
</dbReference>
<dbReference type="EMBL" id="CP059693">
    <property type="protein sequence ID" value="WDE09703.1"/>
    <property type="molecule type" value="Genomic_DNA"/>
</dbReference>
<evidence type="ECO:0000313" key="2">
    <source>
        <dbReference type="EMBL" id="WDE09703.1"/>
    </source>
</evidence>
<gene>
    <name evidence="2" type="ORF">H3N35_15380</name>
</gene>
<evidence type="ECO:0000259" key="1">
    <source>
        <dbReference type="PROSITE" id="PS50123"/>
    </source>
</evidence>
<dbReference type="Pfam" id="PF01739">
    <property type="entry name" value="CheR"/>
    <property type="match status" value="1"/>
</dbReference>
<organism evidence="2 3">
    <name type="scientific">Thalassomonas haliotis</name>
    <dbReference type="NCBI Taxonomy" id="485448"/>
    <lineage>
        <taxon>Bacteria</taxon>
        <taxon>Pseudomonadati</taxon>
        <taxon>Pseudomonadota</taxon>
        <taxon>Gammaproteobacteria</taxon>
        <taxon>Alteromonadales</taxon>
        <taxon>Colwelliaceae</taxon>
        <taxon>Thalassomonas</taxon>
    </lineage>
</organism>
<dbReference type="SUPFAM" id="SSF53335">
    <property type="entry name" value="S-adenosyl-L-methionine-dependent methyltransferases"/>
    <property type="match status" value="1"/>
</dbReference>
<dbReference type="InterPro" id="IPR022641">
    <property type="entry name" value="CheR_N"/>
</dbReference>
<reference evidence="2 3" key="1">
    <citation type="journal article" date="2022" name="Mar. Drugs">
        <title>Bioassay-Guided Fractionation Leads to the Detection of Cholic Acid Generated by the Rare Thalassomonas sp.</title>
        <authorList>
            <person name="Pheiffer F."/>
            <person name="Schneider Y.K."/>
            <person name="Hansen E.H."/>
            <person name="Andersen J.H."/>
            <person name="Isaksson J."/>
            <person name="Busche T."/>
            <person name="R C."/>
            <person name="Kalinowski J."/>
            <person name="Zyl L.V."/>
            <person name="Trindade M."/>
        </authorList>
    </citation>
    <scope>NUCLEOTIDE SEQUENCE [LARGE SCALE GENOMIC DNA]</scope>
    <source>
        <strain evidence="2 3">A5K-61T</strain>
    </source>
</reference>
<evidence type="ECO:0000313" key="3">
    <source>
        <dbReference type="Proteomes" id="UP001215231"/>
    </source>
</evidence>
<dbReference type="PANTHER" id="PTHR24422:SF8">
    <property type="entry name" value="CHEMOTAXIS PROTEIN"/>
    <property type="match status" value="1"/>
</dbReference>
<dbReference type="InterPro" id="IPR029063">
    <property type="entry name" value="SAM-dependent_MTases_sf"/>
</dbReference>
<dbReference type="RefSeq" id="WP_274049667.1">
    <property type="nucleotide sequence ID" value="NZ_CP059693.1"/>
</dbReference>
<feature type="domain" description="CheR-type methyltransferase" evidence="1">
    <location>
        <begin position="2"/>
        <end position="276"/>
    </location>
</feature>
<name>A0ABY7V7U1_9GAMM</name>
<dbReference type="InterPro" id="IPR000780">
    <property type="entry name" value="CheR_MeTrfase"/>
</dbReference>
<sequence length="277" mass="32157">MQSNKQAQREEIEVDLLCEGIFRHYGFDFRQYARGSLKRRIKNLMDLEGLATISALQELVLHDKQMMERFILNLSINVTAMFRDPGMFAAFRKEVVPLLKTYPSIRIWHAGCASGEEAFSMAILLEEEGLLGKSKIYATDINEVMIKKAKTGIFPMEVVPEYTGNYQKAGGSQSFSHYYTAKYDYARLRPELLKHIVFSKHNLVTDHSFNEFNVIFCRNVMIYFNSQLQSQVHQLMYDSLYRFGILVLGTKESVQFTGQQASYKELDHTFRIYQRCS</sequence>
<dbReference type="InterPro" id="IPR050903">
    <property type="entry name" value="Bact_Chemotaxis_MeTrfase"/>
</dbReference>
<dbReference type="Proteomes" id="UP001215231">
    <property type="component" value="Chromosome"/>
</dbReference>
<dbReference type="PANTHER" id="PTHR24422">
    <property type="entry name" value="CHEMOTAXIS PROTEIN METHYLTRANSFERASE"/>
    <property type="match status" value="1"/>
</dbReference>
<accession>A0ABY7V7U1</accession>
<dbReference type="SUPFAM" id="SSF47757">
    <property type="entry name" value="Chemotaxis receptor methyltransferase CheR, N-terminal domain"/>
    <property type="match status" value="1"/>
</dbReference>
<dbReference type="Gene3D" id="3.40.50.150">
    <property type="entry name" value="Vaccinia Virus protein VP39"/>
    <property type="match status" value="1"/>
</dbReference>
<dbReference type="PRINTS" id="PR00996">
    <property type="entry name" value="CHERMTFRASE"/>
</dbReference>
<proteinExistence type="predicted"/>
<dbReference type="PROSITE" id="PS50123">
    <property type="entry name" value="CHER"/>
    <property type="match status" value="1"/>
</dbReference>
<dbReference type="Pfam" id="PF03705">
    <property type="entry name" value="CheR_N"/>
    <property type="match status" value="1"/>
</dbReference>
<keyword evidence="3" id="KW-1185">Reference proteome</keyword>
<protein>
    <submittedName>
        <fullName evidence="2">Protein-glutamate O-methyltransferase CheR</fullName>
    </submittedName>
</protein>